<dbReference type="RefSeq" id="WP_280137645.1">
    <property type="nucleotide sequence ID" value="NZ_CP181348.1"/>
</dbReference>
<proteinExistence type="predicted"/>
<evidence type="ECO:0000256" key="1">
    <source>
        <dbReference type="SAM" id="MobiDB-lite"/>
    </source>
</evidence>
<dbReference type="Proteomes" id="UP000531216">
    <property type="component" value="Unassembled WGS sequence"/>
</dbReference>
<reference evidence="2 3" key="1">
    <citation type="submission" date="2020-08" db="EMBL/GenBank/DDBJ databases">
        <title>Genomic Encyclopedia of Type Strains, Phase IV (KMG-IV): sequencing the most valuable type-strain genomes for metagenomic binning, comparative biology and taxonomic classification.</title>
        <authorList>
            <person name="Goeker M."/>
        </authorList>
    </citation>
    <scope>NUCLEOTIDE SEQUENCE [LARGE SCALE GENOMIC DNA]</scope>
    <source>
        <strain evidence="2 3">DSM 25024</strain>
    </source>
</reference>
<evidence type="ECO:0000313" key="3">
    <source>
        <dbReference type="Proteomes" id="UP000531216"/>
    </source>
</evidence>
<dbReference type="AlphaFoldDB" id="A0A7W6C0F3"/>
<name>A0A7W6C0F3_9HYPH</name>
<evidence type="ECO:0000313" key="2">
    <source>
        <dbReference type="EMBL" id="MBB3936102.1"/>
    </source>
</evidence>
<accession>A0A7W6C0F3</accession>
<organism evidence="2 3">
    <name type="scientific">Aureimonas phyllosphaerae</name>
    <dbReference type="NCBI Taxonomy" id="1166078"/>
    <lineage>
        <taxon>Bacteria</taxon>
        <taxon>Pseudomonadati</taxon>
        <taxon>Pseudomonadota</taxon>
        <taxon>Alphaproteobacteria</taxon>
        <taxon>Hyphomicrobiales</taxon>
        <taxon>Aurantimonadaceae</taxon>
        <taxon>Aureimonas</taxon>
    </lineage>
</organism>
<sequence length="41" mass="4713">MIRSILKALFVGWVTKKVTQRAARDTVRPRPMGGAYPDRRI</sequence>
<keyword evidence="3" id="KW-1185">Reference proteome</keyword>
<dbReference type="EMBL" id="JACIDO010000004">
    <property type="protein sequence ID" value="MBB3936102.1"/>
    <property type="molecule type" value="Genomic_DNA"/>
</dbReference>
<gene>
    <name evidence="2" type="ORF">GGR05_002252</name>
</gene>
<protein>
    <submittedName>
        <fullName evidence="2">Uncharacterized protein</fullName>
    </submittedName>
</protein>
<comment type="caution">
    <text evidence="2">The sequence shown here is derived from an EMBL/GenBank/DDBJ whole genome shotgun (WGS) entry which is preliminary data.</text>
</comment>
<feature type="region of interest" description="Disordered" evidence="1">
    <location>
        <begin position="22"/>
        <end position="41"/>
    </location>
</feature>